<name>A0AB39BEG3_9MICO</name>
<gene>
    <name evidence="1" type="ORF">ABFY20_15845</name>
</gene>
<dbReference type="RefSeq" id="WP_368497201.1">
    <property type="nucleotide sequence ID" value="NZ_CP162511.1"/>
</dbReference>
<accession>A0AB39BEG3</accession>
<evidence type="ECO:0000313" key="1">
    <source>
        <dbReference type="EMBL" id="XDI04796.1"/>
    </source>
</evidence>
<organism evidence="1">
    <name type="scientific">Herbiconiux sp. A18JL235</name>
    <dbReference type="NCBI Taxonomy" id="3152363"/>
    <lineage>
        <taxon>Bacteria</taxon>
        <taxon>Bacillati</taxon>
        <taxon>Actinomycetota</taxon>
        <taxon>Actinomycetes</taxon>
        <taxon>Micrococcales</taxon>
        <taxon>Microbacteriaceae</taxon>
        <taxon>Herbiconiux</taxon>
    </lineage>
</organism>
<protein>
    <submittedName>
        <fullName evidence="1">Uncharacterized protein</fullName>
    </submittedName>
</protein>
<dbReference type="AlphaFoldDB" id="A0AB39BEG3"/>
<reference evidence="1" key="1">
    <citation type="submission" date="2024-05" db="EMBL/GenBank/DDBJ databases">
        <title>Herbiconiux sp. A18JL235.</title>
        <authorList>
            <person name="Zhang G."/>
        </authorList>
    </citation>
    <scope>NUCLEOTIDE SEQUENCE</scope>
    <source>
        <strain evidence="1">A18JL235</strain>
    </source>
</reference>
<dbReference type="EMBL" id="CP162511">
    <property type="protein sequence ID" value="XDI04796.1"/>
    <property type="molecule type" value="Genomic_DNA"/>
</dbReference>
<proteinExistence type="predicted"/>
<sequence>MTSPSPNVFRASIAAIDEAHPLKTPLHFNQAHISPRLDRLEATTAYLVDYIAYLEQRLAALESRAATIPGDPER</sequence>